<dbReference type="AlphaFoldDB" id="A0A9W7SU34"/>
<evidence type="ECO:0000313" key="5">
    <source>
        <dbReference type="EMBL" id="KAH9829127.1"/>
    </source>
</evidence>
<dbReference type="EMBL" id="RIBY02001412">
    <property type="protein sequence ID" value="KAH9829127.1"/>
    <property type="molecule type" value="Genomic_DNA"/>
</dbReference>
<keyword evidence="3" id="KW-0496">Mitochondrion</keyword>
<keyword evidence="6" id="KW-1185">Reference proteome</keyword>
<reference evidence="5 6" key="2">
    <citation type="journal article" date="2021" name="Curr. Genet.">
        <title>Genetic response to nitrogen starvation in the aggressive Eucalyptus foliar pathogen Teratosphaeria destructans.</title>
        <authorList>
            <person name="Havenga M."/>
            <person name="Wingfield B.D."/>
            <person name="Wingfield M.J."/>
            <person name="Dreyer L.L."/>
            <person name="Roets F."/>
            <person name="Aylward J."/>
        </authorList>
    </citation>
    <scope>NUCLEOTIDE SEQUENCE [LARGE SCALE GENOMIC DNA]</scope>
    <source>
        <strain evidence="5">CMW44962</strain>
    </source>
</reference>
<name>A0A9W7SU34_9PEZI</name>
<dbReference type="OrthoDB" id="185373at2759"/>
<dbReference type="Proteomes" id="UP001138500">
    <property type="component" value="Unassembled WGS sequence"/>
</dbReference>
<evidence type="ECO:0000256" key="4">
    <source>
        <dbReference type="SAM" id="MobiDB-lite"/>
    </source>
</evidence>
<gene>
    <name evidence="5" type="ORF">Tdes44962_MAKER09162</name>
</gene>
<protein>
    <submittedName>
        <fullName evidence="5">Mitochondrial ATPase expression</fullName>
    </submittedName>
</protein>
<feature type="compositionally biased region" description="Gly residues" evidence="4">
    <location>
        <begin position="118"/>
        <end position="131"/>
    </location>
</feature>
<organism evidence="5 6">
    <name type="scientific">Teratosphaeria destructans</name>
    <dbReference type="NCBI Taxonomy" id="418781"/>
    <lineage>
        <taxon>Eukaryota</taxon>
        <taxon>Fungi</taxon>
        <taxon>Dikarya</taxon>
        <taxon>Ascomycota</taxon>
        <taxon>Pezizomycotina</taxon>
        <taxon>Dothideomycetes</taxon>
        <taxon>Dothideomycetidae</taxon>
        <taxon>Mycosphaerellales</taxon>
        <taxon>Teratosphaeriaceae</taxon>
        <taxon>Teratosphaeria</taxon>
    </lineage>
</organism>
<proteinExistence type="predicted"/>
<evidence type="ECO:0000256" key="2">
    <source>
        <dbReference type="ARBA" id="ARBA00022946"/>
    </source>
</evidence>
<accession>A0A9W7SU34</accession>
<reference evidence="5 6" key="1">
    <citation type="journal article" date="2018" name="IMA Fungus">
        <title>IMA Genome-F 10: Nine draft genome sequences of Claviceps purpurea s.lat., including C. arundinis, C. humidiphila, and C. cf. spartinae, pseudomolecules for the pitch canker pathogen Fusarium circinatum, draft genome of Davidsoniella eucalypti, Grosmannia galeiformis, Quambalaria eucalypti, and Teratosphaeria destructans.</title>
        <authorList>
            <person name="Wingfield B.D."/>
            <person name="Liu M."/>
            <person name="Nguyen H.D."/>
            <person name="Lane F.A."/>
            <person name="Morgan S.W."/>
            <person name="De Vos L."/>
            <person name="Wilken P.M."/>
            <person name="Duong T.A."/>
            <person name="Aylward J."/>
            <person name="Coetzee M.P."/>
            <person name="Dadej K."/>
            <person name="De Beer Z.W."/>
            <person name="Findlay W."/>
            <person name="Havenga M."/>
            <person name="Kolarik M."/>
            <person name="Menzies J.G."/>
            <person name="Naidoo K."/>
            <person name="Pochopski O."/>
            <person name="Shoukouhi P."/>
            <person name="Santana Q.C."/>
            <person name="Seifert K.A."/>
            <person name="Soal N."/>
            <person name="Steenkamp E.T."/>
            <person name="Tatham C.T."/>
            <person name="van der Nest M.A."/>
            <person name="Wingfield M.J."/>
        </authorList>
    </citation>
    <scope>NUCLEOTIDE SEQUENCE [LARGE SCALE GENOMIC DNA]</scope>
    <source>
        <strain evidence="5">CMW44962</strain>
    </source>
</reference>
<dbReference type="GO" id="GO:0005739">
    <property type="term" value="C:mitochondrion"/>
    <property type="evidence" value="ECO:0007669"/>
    <property type="project" value="UniProtKB-SubCell"/>
</dbReference>
<comment type="caution">
    <text evidence="5">The sequence shown here is derived from an EMBL/GenBank/DDBJ whole genome shotgun (WGS) entry which is preliminary data.</text>
</comment>
<keyword evidence="2" id="KW-0809">Transit peptide</keyword>
<feature type="region of interest" description="Disordered" evidence="4">
    <location>
        <begin position="750"/>
        <end position="787"/>
    </location>
</feature>
<evidence type="ECO:0000313" key="6">
    <source>
        <dbReference type="Proteomes" id="UP001138500"/>
    </source>
</evidence>
<sequence>MTLLLTRFGSLEARGLVHTVRNGGRRKTRSRVEREWACPEGRRAVGPESWRRRWFSGAVGRIGIDGSWFSPSEEGTRDTRVTSGSQDEGRHVEMRATPSARTDIDALAGEDLADSLDEGGGGDSLDEGGGTATETMSTQESLWERFEVSSEDAFVHRRADSVDVELGDTQAKQDHAVSRAKYSAELLQIDYKSLLSDAINARDMDLVARCLLAAERSDDTAFLASISQETFSEALSILEPANNIDQLVTTHVELSPHMQKLFGLAPMQHVVWEYAQLLDRIVKLRGTAGIALTFDDYNTLLRSARDIGHKGLAVRTWHALLAAGHLPTVQSWNYYMGAALFDRVRGRTSQHKTRVIPFHMQARKAGNLSPEYANYRVGKFGVQHVISRTFNQMLQDGVLANEETYRIIMTAAAREGEIGIVKTVLRKVWGVDVDAIMEGATNGEALVPIQMSADSDIYPTDQLLFTIAHAFSINNNIPAALRVVDFIARHYHLAIPHETWAQLFEWTFVLAMPRSGGSRVNRQGQVPLQSLLDLWNTMTGEPYCVQPTMGMYSLLIKNLHKRHLTPLMIEKMEEGLQLHLTHIAKCKSLWQQLKCQAHVLRTKRPPPPDATASLNRLRQAHDHAELLRQRNRFWLKRWVRLLLATLRPRAISFDRLGDLALRRIPSLLWRFEAWVPSTVRYDTVGGLVEIKWRSEEVIAAFHRDLLGMARKREALLRPAPRLVGGAWMRRLRPRATRRLRRRVLVEGDVARGGDGVAGSSRDQSEGSGGEEGGRTEGGAGKRGGDEW</sequence>
<feature type="region of interest" description="Disordered" evidence="4">
    <location>
        <begin position="66"/>
        <end position="137"/>
    </location>
</feature>
<evidence type="ECO:0000256" key="3">
    <source>
        <dbReference type="ARBA" id="ARBA00023128"/>
    </source>
</evidence>
<dbReference type="Pfam" id="PF12921">
    <property type="entry name" value="ATP13"/>
    <property type="match status" value="1"/>
</dbReference>
<comment type="subcellular location">
    <subcellularLocation>
        <location evidence="1">Mitochondrion</location>
    </subcellularLocation>
</comment>
<evidence type="ECO:0000256" key="1">
    <source>
        <dbReference type="ARBA" id="ARBA00004173"/>
    </source>
</evidence>
<feature type="compositionally biased region" description="Gly residues" evidence="4">
    <location>
        <begin position="766"/>
        <end position="781"/>
    </location>
</feature>
<dbReference type="InterPro" id="IPR024319">
    <property type="entry name" value="ATPase_expression_mit"/>
</dbReference>